<evidence type="ECO:0000313" key="3">
    <source>
        <dbReference type="EMBL" id="RZS76993.1"/>
    </source>
</evidence>
<feature type="chain" id="PRO_5020811711" evidence="2">
    <location>
        <begin position="30"/>
        <end position="330"/>
    </location>
</feature>
<dbReference type="InterPro" id="IPR005064">
    <property type="entry name" value="BUG"/>
</dbReference>
<dbReference type="RefSeq" id="WP_130362056.1">
    <property type="nucleotide sequence ID" value="NZ_SGXC01000004.1"/>
</dbReference>
<keyword evidence="2" id="KW-0732">Signal</keyword>
<dbReference type="InterPro" id="IPR042100">
    <property type="entry name" value="Bug_dom1"/>
</dbReference>
<dbReference type="Proteomes" id="UP000292445">
    <property type="component" value="Unassembled WGS sequence"/>
</dbReference>
<comment type="similarity">
    <text evidence="1">Belongs to the UPF0065 (bug) family.</text>
</comment>
<keyword evidence="3" id="KW-0675">Receptor</keyword>
<dbReference type="PIRSF" id="PIRSF017082">
    <property type="entry name" value="YflP"/>
    <property type="match status" value="1"/>
</dbReference>
<dbReference type="AlphaFoldDB" id="A0A4Q7N6L2"/>
<dbReference type="PANTHER" id="PTHR42928">
    <property type="entry name" value="TRICARBOXYLATE-BINDING PROTEIN"/>
    <property type="match status" value="1"/>
</dbReference>
<dbReference type="SUPFAM" id="SSF53850">
    <property type="entry name" value="Periplasmic binding protein-like II"/>
    <property type="match status" value="1"/>
</dbReference>
<dbReference type="OrthoDB" id="8964987at2"/>
<dbReference type="PROSITE" id="PS51318">
    <property type="entry name" value="TAT"/>
    <property type="match status" value="1"/>
</dbReference>
<gene>
    <name evidence="3" type="ORF">EV675_5716</name>
</gene>
<proteinExistence type="inferred from homology"/>
<protein>
    <submittedName>
        <fullName evidence="3">Tripartite-type tricarboxylate transporter receptor subunit TctC</fullName>
    </submittedName>
</protein>
<dbReference type="EMBL" id="SGXC01000004">
    <property type="protein sequence ID" value="RZS76993.1"/>
    <property type="molecule type" value="Genomic_DNA"/>
</dbReference>
<dbReference type="CDD" id="cd07012">
    <property type="entry name" value="PBP2_Bug_TTT"/>
    <property type="match status" value="1"/>
</dbReference>
<comment type="caution">
    <text evidence="3">The sequence shown here is derived from an EMBL/GenBank/DDBJ whole genome shotgun (WGS) entry which is preliminary data.</text>
</comment>
<evidence type="ECO:0000313" key="4">
    <source>
        <dbReference type="Proteomes" id="UP000292445"/>
    </source>
</evidence>
<accession>A0A4Q7N6L2</accession>
<feature type="signal peptide" evidence="2">
    <location>
        <begin position="1"/>
        <end position="29"/>
    </location>
</feature>
<reference evidence="3 4" key="1">
    <citation type="submission" date="2019-02" db="EMBL/GenBank/DDBJ databases">
        <title>Genomic Encyclopedia of Type Strains, Phase IV (KMG-IV): sequencing the most valuable type-strain genomes for metagenomic binning, comparative biology and taxonomic classification.</title>
        <authorList>
            <person name="Goeker M."/>
        </authorList>
    </citation>
    <scope>NUCLEOTIDE SEQUENCE [LARGE SCALE GENOMIC DNA]</scope>
    <source>
        <strain evidence="3 4">K24</strain>
    </source>
</reference>
<dbReference type="PANTHER" id="PTHR42928:SF5">
    <property type="entry name" value="BLR1237 PROTEIN"/>
    <property type="match status" value="1"/>
</dbReference>
<dbReference type="Pfam" id="PF03401">
    <property type="entry name" value="TctC"/>
    <property type="match status" value="1"/>
</dbReference>
<name>A0A4Q7N6L2_9BURK</name>
<dbReference type="InterPro" id="IPR006311">
    <property type="entry name" value="TAT_signal"/>
</dbReference>
<keyword evidence="4" id="KW-1185">Reference proteome</keyword>
<evidence type="ECO:0000256" key="1">
    <source>
        <dbReference type="ARBA" id="ARBA00006987"/>
    </source>
</evidence>
<organism evidence="3 4">
    <name type="scientific">Pigmentiphaga kullae</name>
    <dbReference type="NCBI Taxonomy" id="151784"/>
    <lineage>
        <taxon>Bacteria</taxon>
        <taxon>Pseudomonadati</taxon>
        <taxon>Pseudomonadota</taxon>
        <taxon>Betaproteobacteria</taxon>
        <taxon>Burkholderiales</taxon>
        <taxon>Alcaligenaceae</taxon>
        <taxon>Pigmentiphaga</taxon>
    </lineage>
</organism>
<dbReference type="Gene3D" id="3.40.190.150">
    <property type="entry name" value="Bordetella uptake gene, domain 1"/>
    <property type="match status" value="1"/>
</dbReference>
<evidence type="ECO:0000256" key="2">
    <source>
        <dbReference type="SAM" id="SignalP"/>
    </source>
</evidence>
<dbReference type="Gene3D" id="3.40.190.10">
    <property type="entry name" value="Periplasmic binding protein-like II"/>
    <property type="match status" value="1"/>
</dbReference>
<sequence>MNKQRRSCMKAGAVALAMAASGAASTAGAAAPSWPVRPITIVVPYAPGGNTDLMARLIGEQLAKALHVPVVVDNKAGAAGLIAAEYVARSPADGYTLFMGTLTQISTAPFTNKIRYNPVKDFVPIANVGGNPFVITVNARVPARDVKELIAYAKQHPGKLNMGNAGVGGLTHLSALVFAKYTGIDVVEVPYKGASLALGDVVAGQIDMYSGNLSEVVPYARDARVRLLGVSSKNRVKQLPDVPALAEAVPGIPEVETWNGLLGPAGMPAQAVDRIAAAVLAALADPAFRKKLEDAGITPLPEVKEQFAQRIRRDIEVWKPMIEMAGIKPE</sequence>